<evidence type="ECO:0000313" key="2">
    <source>
        <dbReference type="Proteomes" id="UP000248918"/>
    </source>
</evidence>
<organism evidence="1 2">
    <name type="scientific">Paraburkholderia bryophila</name>
    <dbReference type="NCBI Taxonomy" id="420952"/>
    <lineage>
        <taxon>Bacteria</taxon>
        <taxon>Pseudomonadati</taxon>
        <taxon>Pseudomonadota</taxon>
        <taxon>Betaproteobacteria</taxon>
        <taxon>Burkholderiales</taxon>
        <taxon>Burkholderiaceae</taxon>
        <taxon>Paraburkholderia</taxon>
    </lineage>
</organism>
<dbReference type="Proteomes" id="UP000248918">
    <property type="component" value="Unassembled WGS sequence"/>
</dbReference>
<dbReference type="EMBL" id="QLTK01000006">
    <property type="protein sequence ID" value="RAS34455.1"/>
    <property type="molecule type" value="Genomic_DNA"/>
</dbReference>
<sequence>MLTDRLVPRLPGSIKNQRLLPAFRRAEMLWVFTLCERVRRRLRRNGTMPWRWFGRRSMALFNAREALVEVARERTHGQLAEPCEQRGLGFLHGFRQAGVDGLLYQALRVVVRQ</sequence>
<evidence type="ECO:0000313" key="1">
    <source>
        <dbReference type="EMBL" id="RAS34455.1"/>
    </source>
</evidence>
<name>A0A329CUG2_9BURK</name>
<dbReference type="AlphaFoldDB" id="A0A329CUG2"/>
<gene>
    <name evidence="1" type="ORF">BX591_106136</name>
</gene>
<reference evidence="1 2" key="1">
    <citation type="submission" date="2018-06" db="EMBL/GenBank/DDBJ databases">
        <title>Genomic Encyclopedia of Type Strains, Phase III (KMG-III): the genomes of soil and plant-associated and newly described type strains.</title>
        <authorList>
            <person name="Whitman W."/>
        </authorList>
    </citation>
    <scope>NUCLEOTIDE SEQUENCE [LARGE SCALE GENOMIC DNA]</scope>
    <source>
        <strain evidence="1 2">LMG 23644</strain>
    </source>
</reference>
<protein>
    <submittedName>
        <fullName evidence="1">Uncharacterized protein</fullName>
    </submittedName>
</protein>
<proteinExistence type="predicted"/>
<accession>A0A329CUG2</accession>
<comment type="caution">
    <text evidence="1">The sequence shown here is derived from an EMBL/GenBank/DDBJ whole genome shotgun (WGS) entry which is preliminary data.</text>
</comment>